<evidence type="ECO:0000313" key="3">
    <source>
        <dbReference type="Proteomes" id="UP000831327"/>
    </source>
</evidence>
<evidence type="ECO:0008006" key="4">
    <source>
        <dbReference type="Google" id="ProtNLM"/>
    </source>
</evidence>
<dbReference type="EMBL" id="AP025637">
    <property type="protein sequence ID" value="BDG73924.1"/>
    <property type="molecule type" value="Genomic_DNA"/>
</dbReference>
<dbReference type="PIRSF" id="PIRSF017082">
    <property type="entry name" value="YflP"/>
    <property type="match status" value="1"/>
</dbReference>
<dbReference type="CDD" id="cd07012">
    <property type="entry name" value="PBP2_Bug_TTT"/>
    <property type="match status" value="1"/>
</dbReference>
<comment type="similarity">
    <text evidence="1">Belongs to the UPF0065 (bug) family.</text>
</comment>
<dbReference type="Pfam" id="PF03401">
    <property type="entry name" value="TctC"/>
    <property type="match status" value="1"/>
</dbReference>
<gene>
    <name evidence="2" type="ORF">Rmf_38530</name>
</gene>
<dbReference type="Gene3D" id="3.40.190.10">
    <property type="entry name" value="Periplasmic binding protein-like II"/>
    <property type="match status" value="1"/>
</dbReference>
<dbReference type="SUPFAM" id="SSF53850">
    <property type="entry name" value="Periplasmic binding protein-like II"/>
    <property type="match status" value="1"/>
</dbReference>
<evidence type="ECO:0000256" key="1">
    <source>
        <dbReference type="ARBA" id="ARBA00006987"/>
    </source>
</evidence>
<dbReference type="PANTHER" id="PTHR42928">
    <property type="entry name" value="TRICARBOXYLATE-BINDING PROTEIN"/>
    <property type="match status" value="1"/>
</dbReference>
<protein>
    <recommendedName>
        <fullName evidence="4">Tripartite tricarboxylate transporter substrate binding protein</fullName>
    </recommendedName>
</protein>
<proteinExistence type="inferred from homology"/>
<dbReference type="InterPro" id="IPR042100">
    <property type="entry name" value="Bug_dom1"/>
</dbReference>
<evidence type="ECO:0000313" key="2">
    <source>
        <dbReference type="EMBL" id="BDG73924.1"/>
    </source>
</evidence>
<accession>A0ABM7Y7I3</accession>
<organism evidence="2 3">
    <name type="scientific">Roseomonas fluvialis</name>
    <dbReference type="NCBI Taxonomy" id="1750527"/>
    <lineage>
        <taxon>Bacteria</taxon>
        <taxon>Pseudomonadati</taxon>
        <taxon>Pseudomonadota</taxon>
        <taxon>Alphaproteobacteria</taxon>
        <taxon>Acetobacterales</taxon>
        <taxon>Roseomonadaceae</taxon>
        <taxon>Roseomonas</taxon>
    </lineage>
</organism>
<keyword evidence="3" id="KW-1185">Reference proteome</keyword>
<reference evidence="2 3" key="1">
    <citation type="journal article" date="2016" name="Microbes Environ.">
        <title>Phylogenetically diverse aerobic anoxygenic phototrophic bacteria isolated from epilithic biofilms in Tama river, Japan.</title>
        <authorList>
            <person name="Hirose S."/>
            <person name="Matsuura K."/>
            <person name="Haruta S."/>
        </authorList>
    </citation>
    <scope>NUCLEOTIDE SEQUENCE [LARGE SCALE GENOMIC DNA]</scope>
    <source>
        <strain evidence="2 3">S08</strain>
    </source>
</reference>
<dbReference type="Proteomes" id="UP000831327">
    <property type="component" value="Chromosome"/>
</dbReference>
<dbReference type="PROSITE" id="PS51318">
    <property type="entry name" value="TAT"/>
    <property type="match status" value="1"/>
</dbReference>
<dbReference type="PANTHER" id="PTHR42928:SF5">
    <property type="entry name" value="BLR1237 PROTEIN"/>
    <property type="match status" value="1"/>
</dbReference>
<dbReference type="InterPro" id="IPR005064">
    <property type="entry name" value="BUG"/>
</dbReference>
<name>A0ABM7Y7I3_9PROT</name>
<sequence>MEDVMTTTRRTLLAAGAGLAAPGIAPALAQANRWPEKPVEIVVGFVPGGATDLDARAIAPMLERRIGGSVVVVNRPGAGGEVALASVARARPDGHVLGTTNMPGLLTIPIERTAQFKLDDFAGIANMVTDPTAITVHEDSPYRTLPDLIAAARARPETITYASPGVGTDDHLQLVLLQAATGTRWVHVVFQGDPQLMAAVLGKQVDSMGLNLGPVSANRDKLRTLAMAGAARSSFRPDVPTLKELGFDVEMASERGLVTQAGVPPAVLAKLREAMADVVRDPAFVAAFRARFTEPRPEEGEAWFTRLRGLQEGYRTLYQRTPWSQR</sequence>
<dbReference type="InterPro" id="IPR006311">
    <property type="entry name" value="TAT_signal"/>
</dbReference>
<dbReference type="Gene3D" id="3.40.190.150">
    <property type="entry name" value="Bordetella uptake gene, domain 1"/>
    <property type="match status" value="1"/>
</dbReference>